<dbReference type="SMART" id="SM00721">
    <property type="entry name" value="BAR"/>
    <property type="match status" value="1"/>
</dbReference>
<dbReference type="PROSITE" id="PS51021">
    <property type="entry name" value="BAR"/>
    <property type="match status" value="1"/>
</dbReference>
<keyword evidence="27" id="KW-1185">Reference proteome</keyword>
<proteinExistence type="predicted"/>
<dbReference type="GO" id="GO:0030154">
    <property type="term" value="P:cell differentiation"/>
    <property type="evidence" value="ECO:0007669"/>
    <property type="project" value="UniProtKB-KW"/>
</dbReference>
<evidence type="ECO:0000256" key="5">
    <source>
        <dbReference type="ARBA" id="ARBA00022473"/>
    </source>
</evidence>
<evidence type="ECO:0000256" key="19">
    <source>
        <dbReference type="ARBA" id="ARBA00080400"/>
    </source>
</evidence>
<keyword evidence="12" id="KW-0007">Acetylation</keyword>
<evidence type="ECO:0000256" key="11">
    <source>
        <dbReference type="ARBA" id="ARBA00022782"/>
    </source>
</evidence>
<evidence type="ECO:0000256" key="3">
    <source>
        <dbReference type="ARBA" id="ARBA00004496"/>
    </source>
</evidence>
<dbReference type="Proteomes" id="UP000694568">
    <property type="component" value="Unplaced"/>
</dbReference>
<keyword evidence="10" id="KW-0967">Endosome</keyword>
<dbReference type="Pfam" id="PF03114">
    <property type="entry name" value="BAR"/>
    <property type="match status" value="1"/>
</dbReference>
<evidence type="ECO:0000256" key="18">
    <source>
        <dbReference type="ARBA" id="ARBA00077838"/>
    </source>
</evidence>
<evidence type="ECO:0000256" key="4">
    <source>
        <dbReference type="ARBA" id="ARBA00022443"/>
    </source>
</evidence>
<keyword evidence="15" id="KW-0539">Nucleus</keyword>
<keyword evidence="14" id="KW-0472">Membrane</keyword>
<organism evidence="26 27">
    <name type="scientific">Sander lucioperca</name>
    <name type="common">Pike-perch</name>
    <name type="synonym">Perca lucioperca</name>
    <dbReference type="NCBI Taxonomy" id="283035"/>
    <lineage>
        <taxon>Eukaryota</taxon>
        <taxon>Metazoa</taxon>
        <taxon>Chordata</taxon>
        <taxon>Craniata</taxon>
        <taxon>Vertebrata</taxon>
        <taxon>Euteleostomi</taxon>
        <taxon>Actinopterygii</taxon>
        <taxon>Neopterygii</taxon>
        <taxon>Teleostei</taxon>
        <taxon>Neoteleostei</taxon>
        <taxon>Acanthomorphata</taxon>
        <taxon>Eupercaria</taxon>
        <taxon>Perciformes</taxon>
        <taxon>Percoidei</taxon>
        <taxon>Percidae</taxon>
        <taxon>Luciopercinae</taxon>
        <taxon>Sander</taxon>
    </lineage>
</organism>
<protein>
    <recommendedName>
        <fullName evidence="17">Myc box-dependent-interacting protein 1</fullName>
    </recommendedName>
    <alternativeName>
        <fullName evidence="18">Amphiphysin II</fullName>
    </alternativeName>
    <alternativeName>
        <fullName evidence="20">Amphiphysin-like protein</fullName>
    </alternativeName>
    <alternativeName>
        <fullName evidence="19">Bridging integrator 1</fullName>
    </alternativeName>
</protein>
<evidence type="ECO:0000256" key="17">
    <source>
        <dbReference type="ARBA" id="ARBA00069394"/>
    </source>
</evidence>
<name>A0A8C9Y4C2_SANLU</name>
<feature type="region of interest" description="Disordered" evidence="23">
    <location>
        <begin position="271"/>
        <end position="327"/>
    </location>
</feature>
<dbReference type="GO" id="GO:0006897">
    <property type="term" value="P:endocytosis"/>
    <property type="evidence" value="ECO:0007669"/>
    <property type="project" value="UniProtKB-KW"/>
</dbReference>
<evidence type="ECO:0000256" key="13">
    <source>
        <dbReference type="ARBA" id="ARBA00023054"/>
    </source>
</evidence>
<keyword evidence="8" id="KW-0597">Phosphoprotein</keyword>
<dbReference type="PANTHER" id="PTHR46514">
    <property type="entry name" value="AMPHIPHYSIN"/>
    <property type="match status" value="1"/>
</dbReference>
<keyword evidence="9" id="KW-0254">Endocytosis</keyword>
<reference evidence="26" key="2">
    <citation type="submission" date="2025-09" db="UniProtKB">
        <authorList>
            <consortium name="Ensembl"/>
        </authorList>
    </citation>
    <scope>IDENTIFICATION</scope>
</reference>
<accession>A0A8C9Y4C2</accession>
<dbReference type="GO" id="GO:0051649">
    <property type="term" value="P:establishment of localization in cell"/>
    <property type="evidence" value="ECO:0007669"/>
    <property type="project" value="UniProtKB-ARBA"/>
</dbReference>
<dbReference type="InterPro" id="IPR027267">
    <property type="entry name" value="AH/BAR_dom_sf"/>
</dbReference>
<evidence type="ECO:0000259" key="25">
    <source>
        <dbReference type="PROSITE" id="PS51021"/>
    </source>
</evidence>
<keyword evidence="7" id="KW-0963">Cytoplasm</keyword>
<feature type="coiled-coil region" evidence="22">
    <location>
        <begin position="183"/>
        <end position="214"/>
    </location>
</feature>
<evidence type="ECO:0000256" key="14">
    <source>
        <dbReference type="ARBA" id="ARBA00023136"/>
    </source>
</evidence>
<dbReference type="GO" id="GO:0005543">
    <property type="term" value="F:phospholipid binding"/>
    <property type="evidence" value="ECO:0007669"/>
    <property type="project" value="TreeGrafter"/>
</dbReference>
<dbReference type="InterPro" id="IPR036028">
    <property type="entry name" value="SH3-like_dom_sf"/>
</dbReference>
<dbReference type="SUPFAM" id="SSF50044">
    <property type="entry name" value="SH3-domain"/>
    <property type="match status" value="1"/>
</dbReference>
<sequence>MADNVQKKLTRAQEKVLQKLGKADETKDVAFEEGVINFNKQYTEGSKLQRDLRAYLEAVKAMHESSKNVQACLADMYEPEWYGKNEVDSIVEDCDVLWTDYHQKLVDHALISMDTYLGQFPDIKARIAKRDRKLVDYDSARHNYATTHKTKKKDGGIKITKPSSLLERATPGWAQGILSAHNVAQSSLSRNQAEEELERAQKVFEEINIDLQEELPSLWNSRVGFYVSTFQSLAGFEEKFHKEIGRVSLVYEPLIVLNLDKDQTKQIDTPVTEVPAPEDETPAAETPADVTEDETTPAAATLDDEEGQVTKERKNGEMHLDENGGLAAESTEVASEPEEMPPGFLFKLQVMHDYAANDTDELEMKTGDVVLVIPFDNPEEQDDGWLMGMKQDDWRQNKGNALKGVFPENFTQRL</sequence>
<keyword evidence="5" id="KW-0217">Developmental protein</keyword>
<evidence type="ECO:0000256" key="21">
    <source>
        <dbReference type="PROSITE-ProRule" id="PRU00192"/>
    </source>
</evidence>
<dbReference type="Gene3D" id="2.30.30.40">
    <property type="entry name" value="SH3 Domains"/>
    <property type="match status" value="1"/>
</dbReference>
<dbReference type="GeneTree" id="ENSGT00950000182882"/>
<feature type="domain" description="SH3" evidence="24">
    <location>
        <begin position="343"/>
        <end position="414"/>
    </location>
</feature>
<feature type="domain" description="BAR" evidence="25">
    <location>
        <begin position="16"/>
        <end position="276"/>
    </location>
</feature>
<keyword evidence="11" id="KW-0221">Differentiation</keyword>
<dbReference type="SUPFAM" id="SSF103657">
    <property type="entry name" value="BAR/IMD domain-like"/>
    <property type="match status" value="1"/>
</dbReference>
<dbReference type="GO" id="GO:0030424">
    <property type="term" value="C:axon"/>
    <property type="evidence" value="ECO:0007669"/>
    <property type="project" value="UniProtKB-ARBA"/>
</dbReference>
<dbReference type="AlphaFoldDB" id="A0A8C9Y4C2"/>
<evidence type="ECO:0000256" key="12">
    <source>
        <dbReference type="ARBA" id="ARBA00022990"/>
    </source>
</evidence>
<dbReference type="PRINTS" id="PR01251">
    <property type="entry name" value="AMPHIPHYSIN"/>
</dbReference>
<evidence type="ECO:0000313" key="26">
    <source>
        <dbReference type="Ensembl" id="ENSSLUP00000020405.1"/>
    </source>
</evidence>
<dbReference type="Gene3D" id="1.20.1270.60">
    <property type="entry name" value="Arfaptin homology (AH) domain/BAR domain"/>
    <property type="match status" value="1"/>
</dbReference>
<dbReference type="SMART" id="SM00326">
    <property type="entry name" value="SH3"/>
    <property type="match status" value="1"/>
</dbReference>
<evidence type="ECO:0000256" key="8">
    <source>
        <dbReference type="ARBA" id="ARBA00022553"/>
    </source>
</evidence>
<dbReference type="InterPro" id="IPR004148">
    <property type="entry name" value="BAR_dom"/>
</dbReference>
<evidence type="ECO:0000256" key="1">
    <source>
        <dbReference type="ARBA" id="ARBA00004123"/>
    </source>
</evidence>
<dbReference type="InterPro" id="IPR001452">
    <property type="entry name" value="SH3_domain"/>
</dbReference>
<evidence type="ECO:0000256" key="10">
    <source>
        <dbReference type="ARBA" id="ARBA00022753"/>
    </source>
</evidence>
<evidence type="ECO:0000256" key="7">
    <source>
        <dbReference type="ARBA" id="ARBA00022490"/>
    </source>
</evidence>
<feature type="compositionally biased region" description="Basic and acidic residues" evidence="23">
    <location>
        <begin position="308"/>
        <end position="322"/>
    </location>
</feature>
<dbReference type="Pfam" id="PF14604">
    <property type="entry name" value="SH3_9"/>
    <property type="match status" value="1"/>
</dbReference>
<dbReference type="PANTHER" id="PTHR46514:SF4">
    <property type="entry name" value="MYC BOX-DEPENDENT-INTERACTING PROTEIN 1"/>
    <property type="match status" value="1"/>
</dbReference>
<evidence type="ECO:0000313" key="27">
    <source>
        <dbReference type="Proteomes" id="UP000694568"/>
    </source>
</evidence>
<dbReference type="GO" id="GO:0005634">
    <property type="term" value="C:nucleus"/>
    <property type="evidence" value="ECO:0007669"/>
    <property type="project" value="UniProtKB-SubCell"/>
</dbReference>
<evidence type="ECO:0000256" key="23">
    <source>
        <dbReference type="SAM" id="MobiDB-lite"/>
    </source>
</evidence>
<dbReference type="FunFam" id="1.20.1270.60:FF:000013">
    <property type="entry name" value="Amphiphysin isoform 2"/>
    <property type="match status" value="1"/>
</dbReference>
<keyword evidence="13 22" id="KW-0175">Coiled coil</keyword>
<keyword evidence="6" id="KW-1003">Cell membrane</keyword>
<dbReference type="GO" id="GO:0005768">
    <property type="term" value="C:endosome"/>
    <property type="evidence" value="ECO:0007669"/>
    <property type="project" value="UniProtKB-SubCell"/>
</dbReference>
<evidence type="ECO:0000256" key="2">
    <source>
        <dbReference type="ARBA" id="ARBA00004177"/>
    </source>
</evidence>
<evidence type="ECO:0000256" key="6">
    <source>
        <dbReference type="ARBA" id="ARBA00022475"/>
    </source>
</evidence>
<dbReference type="Ensembl" id="ENSSLUT00000021057.1">
    <property type="protein sequence ID" value="ENSSLUP00000020405.1"/>
    <property type="gene ID" value="ENSSLUG00000009114.1"/>
</dbReference>
<dbReference type="PROSITE" id="PS50002">
    <property type="entry name" value="SH3"/>
    <property type="match status" value="1"/>
</dbReference>
<dbReference type="GO" id="GO:0048156">
    <property type="term" value="F:tau protein binding"/>
    <property type="evidence" value="ECO:0007669"/>
    <property type="project" value="TreeGrafter"/>
</dbReference>
<dbReference type="FunFam" id="2.30.30.40:FF:000029">
    <property type="entry name" value="myc box-dependent-interacting protein 1 isoform X2"/>
    <property type="match status" value="1"/>
</dbReference>
<reference evidence="26" key="1">
    <citation type="submission" date="2025-08" db="UniProtKB">
        <authorList>
            <consortium name="Ensembl"/>
        </authorList>
    </citation>
    <scope>IDENTIFICATION</scope>
</reference>
<dbReference type="InterPro" id="IPR003005">
    <property type="entry name" value="Amphiphysin"/>
</dbReference>
<evidence type="ECO:0000256" key="20">
    <source>
        <dbReference type="ARBA" id="ARBA00082834"/>
    </source>
</evidence>
<dbReference type="GO" id="GO:0030315">
    <property type="term" value="C:T-tubule"/>
    <property type="evidence" value="ECO:0007669"/>
    <property type="project" value="UniProtKB-SubCell"/>
</dbReference>
<evidence type="ECO:0000256" key="22">
    <source>
        <dbReference type="SAM" id="Coils"/>
    </source>
</evidence>
<evidence type="ECO:0000256" key="15">
    <source>
        <dbReference type="ARBA" id="ARBA00023242"/>
    </source>
</evidence>
<evidence type="ECO:0000259" key="24">
    <source>
        <dbReference type="PROSITE" id="PS50002"/>
    </source>
</evidence>
<evidence type="ECO:0000256" key="9">
    <source>
        <dbReference type="ARBA" id="ARBA00022583"/>
    </source>
</evidence>
<dbReference type="GO" id="GO:0008021">
    <property type="term" value="C:synaptic vesicle"/>
    <property type="evidence" value="ECO:0007669"/>
    <property type="project" value="TreeGrafter"/>
</dbReference>
<keyword evidence="4 21" id="KW-0728">SH3 domain</keyword>
<comment type="subcellular location">
    <subcellularLocation>
        <location evidence="16">Cell membrane</location>
        <location evidence="16">Sarcolemma</location>
        <location evidence="16">T-tubule</location>
    </subcellularLocation>
    <subcellularLocation>
        <location evidence="3">Cytoplasm</location>
    </subcellularLocation>
    <subcellularLocation>
        <location evidence="2">Endosome</location>
    </subcellularLocation>
    <subcellularLocation>
        <location evidence="1">Nucleus</location>
    </subcellularLocation>
</comment>
<evidence type="ECO:0000256" key="16">
    <source>
        <dbReference type="ARBA" id="ARBA00024012"/>
    </source>
</evidence>